<evidence type="ECO:0000313" key="1">
    <source>
        <dbReference type="EMBL" id="TPH19292.1"/>
    </source>
</evidence>
<dbReference type="AlphaFoldDB" id="A0A502L5X4"/>
<protein>
    <submittedName>
        <fullName evidence="1">Uncharacterized protein</fullName>
    </submittedName>
</protein>
<proteinExistence type="predicted"/>
<sequence>MPLKYIHSPIKWRAIFAESAFIGASILLAFALQDWDEDKDIEHRTMIALCNVKSELIFNQELLKNDYIPRQQGMLSLSEAAIFELKAESKTKIQLNQFQEILLTEPLRYSAWTLAGESGYLVYANFELATEIGALIDYQEDRYKMIVQRMNSSIIDLKVLVDTSPLKRFITLKDMINEWTIQTEYLESRYDNLFQREDFIALTCNE</sequence>
<comment type="caution">
    <text evidence="1">The sequence shown here is derived from an EMBL/GenBank/DDBJ whole genome shotgun (WGS) entry which is preliminary data.</text>
</comment>
<reference evidence="1 2" key="1">
    <citation type="submission" date="2019-01" db="EMBL/GenBank/DDBJ databases">
        <title>Litorilituus lipolytica sp. nov., isolated from intertidal sand of the Yellow Sea in China.</title>
        <authorList>
            <person name="Liu A."/>
        </authorList>
    </citation>
    <scope>NUCLEOTIDE SEQUENCE [LARGE SCALE GENOMIC DNA]</scope>
    <source>
        <strain evidence="1 2">RZ04</strain>
    </source>
</reference>
<dbReference type="OrthoDB" id="6331760at2"/>
<evidence type="ECO:0000313" key="2">
    <source>
        <dbReference type="Proteomes" id="UP000315303"/>
    </source>
</evidence>
<dbReference type="EMBL" id="SAWY01000001">
    <property type="protein sequence ID" value="TPH19292.1"/>
    <property type="molecule type" value="Genomic_DNA"/>
</dbReference>
<dbReference type="Proteomes" id="UP000315303">
    <property type="component" value="Unassembled WGS sequence"/>
</dbReference>
<name>A0A502L5X4_9GAMM</name>
<accession>A0A502L5X4</accession>
<gene>
    <name evidence="1" type="ORF">EPA86_00770</name>
</gene>
<dbReference type="RefSeq" id="WP_140600906.1">
    <property type="nucleotide sequence ID" value="NZ_SAWY01000001.1"/>
</dbReference>
<keyword evidence="2" id="KW-1185">Reference proteome</keyword>
<organism evidence="1 2">
    <name type="scientific">Litorilituus lipolyticus</name>
    <dbReference type="NCBI Taxonomy" id="2491017"/>
    <lineage>
        <taxon>Bacteria</taxon>
        <taxon>Pseudomonadati</taxon>
        <taxon>Pseudomonadota</taxon>
        <taxon>Gammaproteobacteria</taxon>
        <taxon>Alteromonadales</taxon>
        <taxon>Colwelliaceae</taxon>
        <taxon>Litorilituus</taxon>
    </lineage>
</organism>